<dbReference type="AlphaFoldDB" id="A0A399CZD1"/>
<keyword evidence="5" id="KW-1185">Reference proteome</keyword>
<sequence>MKKTIQIGLALLLFTVAGCQKQNEEEFPAELVHFKPYENNPVFSGSGTGTWDNQIRERGYILFENGVYKMWYSGYNGGDSTEKHLGYATSTDGINWKRDAGNPIFDKKWTEDMFVFKNNDIYYMYAEGNNDVAHLLTSTDGIQWKEEGDLTILKTNGDTIPSPYGTPTVWIEDGKWYLFYERNDLGIWLATSDDKITWTNVQDEPVIKMGPEEYDAAAVAANQVIKHKGRYYIYYHGSTNPNWADPNENALWTSSVAMSTDLIHWKKYPGNPIVEGDHSSPILVFDGEKYNLFTMHDIVWLYFPD</sequence>
<dbReference type="GO" id="GO:0016757">
    <property type="term" value="F:glycosyltransferase activity"/>
    <property type="evidence" value="ECO:0007669"/>
    <property type="project" value="UniProtKB-KW"/>
</dbReference>
<dbReference type="PANTHER" id="PTHR35279">
    <property type="match status" value="1"/>
</dbReference>
<evidence type="ECO:0000256" key="1">
    <source>
        <dbReference type="ARBA" id="ARBA00022676"/>
    </source>
</evidence>
<dbReference type="PROSITE" id="PS51257">
    <property type="entry name" value="PROKAR_LIPOPROTEIN"/>
    <property type="match status" value="1"/>
</dbReference>
<dbReference type="RefSeq" id="WP_119351220.1">
    <property type="nucleotide sequence ID" value="NZ_QWET01000016.1"/>
</dbReference>
<dbReference type="Pfam" id="PF04041">
    <property type="entry name" value="Glyco_hydro_130"/>
    <property type="match status" value="1"/>
</dbReference>
<dbReference type="SUPFAM" id="SSF75005">
    <property type="entry name" value="Arabinanase/levansucrase/invertase"/>
    <property type="match status" value="1"/>
</dbReference>
<dbReference type="PANTHER" id="PTHR35279:SF1">
    <property type="entry name" value="ARABINANASE_LEVANSUCRASE_INVERTASE"/>
    <property type="match status" value="1"/>
</dbReference>
<dbReference type="EMBL" id="QWET01000016">
    <property type="protein sequence ID" value="RIH63761.1"/>
    <property type="molecule type" value="Genomic_DNA"/>
</dbReference>
<evidence type="ECO:0000313" key="4">
    <source>
        <dbReference type="EMBL" id="RIH63761.1"/>
    </source>
</evidence>
<evidence type="ECO:0000313" key="5">
    <source>
        <dbReference type="Proteomes" id="UP000266441"/>
    </source>
</evidence>
<dbReference type="InterPro" id="IPR007184">
    <property type="entry name" value="Mannoside_phosphorylase"/>
</dbReference>
<evidence type="ECO:0000256" key="3">
    <source>
        <dbReference type="ARBA" id="ARBA00024356"/>
    </source>
</evidence>
<dbReference type="Proteomes" id="UP000266441">
    <property type="component" value="Unassembled WGS sequence"/>
</dbReference>
<dbReference type="Gene3D" id="2.115.10.20">
    <property type="entry name" value="Glycosyl hydrolase domain, family 43"/>
    <property type="match status" value="2"/>
</dbReference>
<reference evidence="4 5" key="1">
    <citation type="journal article" date="2015" name="Int. J. Syst. Evol. Microbiol.">
        <title>Mariniphaga sediminis sp. nov., isolated from coastal sediment.</title>
        <authorList>
            <person name="Wang F.Q."/>
            <person name="Shen Q.Y."/>
            <person name="Chen G.J."/>
            <person name="Du Z.J."/>
        </authorList>
    </citation>
    <scope>NUCLEOTIDE SEQUENCE [LARGE SCALE GENOMIC DNA]</scope>
    <source>
        <strain evidence="4 5">SY21</strain>
    </source>
</reference>
<comment type="caution">
    <text evidence="4">The sequence shown here is derived from an EMBL/GenBank/DDBJ whole genome shotgun (WGS) entry which is preliminary data.</text>
</comment>
<accession>A0A399CZD1</accession>
<dbReference type="InterPro" id="IPR023296">
    <property type="entry name" value="Glyco_hydro_beta-prop_sf"/>
</dbReference>
<name>A0A399CZD1_9BACT</name>
<comment type="similarity">
    <text evidence="3">Belongs to the glycosyl hydrolase 130 family.</text>
</comment>
<gene>
    <name evidence="4" type="ORF">D1164_17635</name>
</gene>
<protein>
    <submittedName>
        <fullName evidence="4">Glycosylase</fullName>
    </submittedName>
</protein>
<evidence type="ECO:0000256" key="2">
    <source>
        <dbReference type="ARBA" id="ARBA00022679"/>
    </source>
</evidence>
<proteinExistence type="inferred from homology"/>
<keyword evidence="1" id="KW-0328">Glycosyltransferase</keyword>
<dbReference type="OrthoDB" id="9763933at2"/>
<organism evidence="4 5">
    <name type="scientific">Mariniphaga sediminis</name>
    <dbReference type="NCBI Taxonomy" id="1628158"/>
    <lineage>
        <taxon>Bacteria</taxon>
        <taxon>Pseudomonadati</taxon>
        <taxon>Bacteroidota</taxon>
        <taxon>Bacteroidia</taxon>
        <taxon>Marinilabiliales</taxon>
        <taxon>Prolixibacteraceae</taxon>
        <taxon>Mariniphaga</taxon>
    </lineage>
</organism>
<keyword evidence="2" id="KW-0808">Transferase</keyword>